<dbReference type="EMBL" id="SZVO01000031">
    <property type="protein sequence ID" value="TKT85302.1"/>
    <property type="molecule type" value="Genomic_DNA"/>
</dbReference>
<evidence type="ECO:0000256" key="1">
    <source>
        <dbReference type="ARBA" id="ARBA00022829"/>
    </source>
</evidence>
<dbReference type="GO" id="GO:0006310">
    <property type="term" value="P:DNA recombination"/>
    <property type="evidence" value="ECO:0007669"/>
    <property type="project" value="UniProtKB-KW"/>
</dbReference>
<keyword evidence="1" id="KW-0159">Chromosome partition</keyword>
<dbReference type="Proteomes" id="UP000304900">
    <property type="component" value="Unassembled WGS sequence"/>
</dbReference>
<dbReference type="CDD" id="cd01182">
    <property type="entry name" value="INT_RitC_C_like"/>
    <property type="match status" value="1"/>
</dbReference>
<feature type="domain" description="Tyr recombinase" evidence="6">
    <location>
        <begin position="120"/>
        <end position="310"/>
    </location>
</feature>
<organism evidence="8 9">
    <name type="scientific">Dyadobacter frigoris</name>
    <dbReference type="NCBI Taxonomy" id="2576211"/>
    <lineage>
        <taxon>Bacteria</taxon>
        <taxon>Pseudomonadati</taxon>
        <taxon>Bacteroidota</taxon>
        <taxon>Cytophagia</taxon>
        <taxon>Cytophagales</taxon>
        <taxon>Spirosomataceae</taxon>
        <taxon>Dyadobacter</taxon>
    </lineage>
</organism>
<keyword evidence="9" id="KW-1185">Reference proteome</keyword>
<gene>
    <name evidence="8" type="ORF">FDK13_33875</name>
</gene>
<dbReference type="AlphaFoldDB" id="A0A4U6CLX4"/>
<evidence type="ECO:0000313" key="9">
    <source>
        <dbReference type="Proteomes" id="UP000304900"/>
    </source>
</evidence>
<dbReference type="Pfam" id="PF00589">
    <property type="entry name" value="Phage_integrase"/>
    <property type="match status" value="1"/>
</dbReference>
<dbReference type="InterPro" id="IPR011010">
    <property type="entry name" value="DNA_brk_join_enz"/>
</dbReference>
<dbReference type="InterPro" id="IPR013762">
    <property type="entry name" value="Integrase-like_cat_sf"/>
</dbReference>
<dbReference type="InterPro" id="IPR004107">
    <property type="entry name" value="Integrase_SAM-like_N"/>
</dbReference>
<dbReference type="PANTHER" id="PTHR30349:SF81">
    <property type="entry name" value="TYROSINE RECOMBINASE XERC"/>
    <property type="match status" value="1"/>
</dbReference>
<evidence type="ECO:0000256" key="5">
    <source>
        <dbReference type="PROSITE-ProRule" id="PRU01248"/>
    </source>
</evidence>
<keyword evidence="3 5" id="KW-0238">DNA-binding</keyword>
<feature type="domain" description="Core-binding (CB)" evidence="7">
    <location>
        <begin position="8"/>
        <end position="96"/>
    </location>
</feature>
<dbReference type="GO" id="GO:0007059">
    <property type="term" value="P:chromosome segregation"/>
    <property type="evidence" value="ECO:0007669"/>
    <property type="project" value="UniProtKB-KW"/>
</dbReference>
<keyword evidence="2" id="KW-0229">DNA integration</keyword>
<dbReference type="RefSeq" id="WP_137344450.1">
    <property type="nucleotide sequence ID" value="NZ_SZVO01000031.1"/>
</dbReference>
<dbReference type="OrthoDB" id="107900at2"/>
<proteinExistence type="predicted"/>
<accession>A0A4U6CLX4</accession>
<reference evidence="8 9" key="1">
    <citation type="submission" date="2019-05" db="EMBL/GenBank/DDBJ databases">
        <title>Dyadobacter AR-3-8 sp. nov., isolated from arctic soil.</title>
        <authorList>
            <person name="Chaudhary D.K."/>
        </authorList>
    </citation>
    <scope>NUCLEOTIDE SEQUENCE [LARGE SCALE GENOMIC DNA]</scope>
    <source>
        <strain evidence="8 9">AR-3-8</strain>
    </source>
</reference>
<evidence type="ECO:0000259" key="6">
    <source>
        <dbReference type="PROSITE" id="PS51898"/>
    </source>
</evidence>
<dbReference type="SUPFAM" id="SSF56349">
    <property type="entry name" value="DNA breaking-rejoining enzymes"/>
    <property type="match status" value="1"/>
</dbReference>
<dbReference type="SUPFAM" id="SSF47823">
    <property type="entry name" value="lambda integrase-like, N-terminal domain"/>
    <property type="match status" value="1"/>
</dbReference>
<dbReference type="Gene3D" id="1.10.150.130">
    <property type="match status" value="1"/>
</dbReference>
<comment type="caution">
    <text evidence="8">The sequence shown here is derived from an EMBL/GenBank/DDBJ whole genome shotgun (WGS) entry which is preliminary data.</text>
</comment>
<dbReference type="InterPro" id="IPR002104">
    <property type="entry name" value="Integrase_catalytic"/>
</dbReference>
<dbReference type="Pfam" id="PF02899">
    <property type="entry name" value="Phage_int_SAM_1"/>
    <property type="match status" value="1"/>
</dbReference>
<evidence type="ECO:0000259" key="7">
    <source>
        <dbReference type="PROSITE" id="PS51900"/>
    </source>
</evidence>
<dbReference type="GO" id="GO:0015074">
    <property type="term" value="P:DNA integration"/>
    <property type="evidence" value="ECO:0007669"/>
    <property type="project" value="UniProtKB-KW"/>
</dbReference>
<name>A0A4U6CLX4_9BACT</name>
<dbReference type="InterPro" id="IPR050090">
    <property type="entry name" value="Tyrosine_recombinase_XerCD"/>
</dbReference>
<evidence type="ECO:0000313" key="8">
    <source>
        <dbReference type="EMBL" id="TKT85302.1"/>
    </source>
</evidence>
<evidence type="ECO:0000256" key="2">
    <source>
        <dbReference type="ARBA" id="ARBA00022908"/>
    </source>
</evidence>
<evidence type="ECO:0000256" key="3">
    <source>
        <dbReference type="ARBA" id="ARBA00023125"/>
    </source>
</evidence>
<dbReference type="InterPro" id="IPR044068">
    <property type="entry name" value="CB"/>
</dbReference>
<dbReference type="PROSITE" id="PS51900">
    <property type="entry name" value="CB"/>
    <property type="match status" value="1"/>
</dbReference>
<dbReference type="PANTHER" id="PTHR30349">
    <property type="entry name" value="PHAGE INTEGRASE-RELATED"/>
    <property type="match status" value="1"/>
</dbReference>
<dbReference type="InterPro" id="IPR010998">
    <property type="entry name" value="Integrase_recombinase_N"/>
</dbReference>
<dbReference type="PROSITE" id="PS51898">
    <property type="entry name" value="TYR_RECOMBINASE"/>
    <property type="match status" value="1"/>
</dbReference>
<dbReference type="Gene3D" id="1.10.443.10">
    <property type="entry name" value="Intergrase catalytic core"/>
    <property type="match status" value="1"/>
</dbReference>
<dbReference type="GO" id="GO:0003677">
    <property type="term" value="F:DNA binding"/>
    <property type="evidence" value="ECO:0007669"/>
    <property type="project" value="UniProtKB-UniRule"/>
</dbReference>
<evidence type="ECO:0000256" key="4">
    <source>
        <dbReference type="ARBA" id="ARBA00023172"/>
    </source>
</evidence>
<keyword evidence="4" id="KW-0233">DNA recombination</keyword>
<sequence length="337" mass="38758">MKPTNFSKYLTGFLTGYLAHERGTSKNTISAYRDTFVLFIGYMEAQGISVSRLTLETINQIAVVGFLDWLQVERKNGNATRNARLAAIHAFFHYMQYQHPEHLYECQKILSIPMKRKAIVPMNYLTIDAIKILLQQPDTRTVRGRRDLALLSLMYDTGARVQEIIDLTPSSLRLDKLSTIRIAGKGNKTRIVPMLEEQVRLLKPYLEEHDLVQTHNNAKPLFFNSRAEKLTRAGVNYILLKYADMARKTTGEVHFPEKISCHTLRHSKAMHLLQAGVNLVYIRDILGHVSVQTTEVYARADSRAKREAIERAYTSVVPEKEPVWLSNENLLDWLKRF</sequence>
<protein>
    <submittedName>
        <fullName evidence="8">Integrase</fullName>
    </submittedName>
</protein>